<dbReference type="EMBL" id="AL161452">
    <property type="status" value="NOT_ANNOTATED_CDS"/>
    <property type="molecule type" value="Genomic_DNA"/>
</dbReference>
<feature type="region of interest" description="Disordered" evidence="1">
    <location>
        <begin position="90"/>
        <end position="112"/>
    </location>
</feature>
<evidence type="ECO:0000313" key="3">
    <source>
        <dbReference type="Proteomes" id="UP000005640"/>
    </source>
</evidence>
<name>A0A8Q3SHR3_HUMAN</name>
<evidence type="ECO:0007829" key="4">
    <source>
        <dbReference type="PeptideAtlas" id="A0A8Q3SHR3"/>
    </source>
</evidence>
<keyword evidence="3" id="KW-1185">Reference proteome</keyword>
<evidence type="ECO:0007829" key="5">
    <source>
        <dbReference type="ProteomicsDB" id="A0A8Q3SHR3"/>
    </source>
</evidence>
<reference evidence="2" key="4">
    <citation type="submission" date="2025-08" db="UniProtKB">
        <authorList>
            <consortium name="Ensembl"/>
        </authorList>
    </citation>
    <scope>IDENTIFICATION</scope>
</reference>
<evidence type="ECO:0000256" key="1">
    <source>
        <dbReference type="SAM" id="MobiDB-lite"/>
    </source>
</evidence>
<protein>
    <submittedName>
        <fullName evidence="2">Mitochondrial ribosomal protein S2</fullName>
    </submittedName>
</protein>
<dbReference type="Proteomes" id="UP000005640">
    <property type="component" value="Chromosome 9"/>
</dbReference>
<dbReference type="Ensembl" id="ENST00000472852.2">
    <property type="protein sequence ID" value="ENSP00000511904.1"/>
    <property type="gene ID" value="ENSG00000122140.13"/>
</dbReference>
<dbReference type="GeneTree" id="ENSGT00390000017382"/>
<accession>A0A8Q3SHR3</accession>
<evidence type="ECO:0000313" key="2">
    <source>
        <dbReference type="Ensembl" id="ENSP00000511904.1"/>
    </source>
</evidence>
<dbReference type="OpenTargets" id="ENSG00000122140"/>
<gene>
    <name evidence="2" type="primary">MRPS2</name>
</gene>
<reference evidence="2 3" key="1">
    <citation type="journal article" date="2001" name="Nature">
        <title>Initial sequencing and analysis of the human genome.</title>
        <authorList>
            <consortium name="International Human Genome Sequencing Consortium"/>
            <person name="Lander E.S."/>
            <person name="Linton L.M."/>
            <person name="Birren B."/>
            <person name="Nusbaum C."/>
            <person name="Zody M.C."/>
            <person name="Baldwin J."/>
            <person name="Devon K."/>
            <person name="Dewar K."/>
            <person name="Doyle M."/>
            <person name="FitzHugh W."/>
            <person name="Funke R."/>
            <person name="Gage D."/>
            <person name="Harris K."/>
            <person name="Heaford A."/>
            <person name="Howland J."/>
            <person name="Kann L."/>
            <person name="Lehoczky J."/>
            <person name="LeVine R."/>
            <person name="McEwan P."/>
            <person name="McKernan K."/>
            <person name="Meldrim J."/>
            <person name="Mesirov J.P."/>
            <person name="Miranda C."/>
            <person name="Morris W."/>
            <person name="Naylor J."/>
            <person name="Raymond C."/>
            <person name="Rosetti M."/>
            <person name="Santos R."/>
            <person name="Sheridan A."/>
            <person name="Sougnez C."/>
            <person name="Stange-Thomann N."/>
            <person name="Stojanovic N."/>
            <person name="Subramanian A."/>
            <person name="Wyman D."/>
            <person name="Rogers J."/>
            <person name="Sulston J."/>
            <person name="Ainscough R."/>
            <person name="Beck S."/>
            <person name="Bentley D."/>
            <person name="Burton J."/>
            <person name="Clee C."/>
            <person name="Carter N."/>
            <person name="Coulson A."/>
            <person name="Deadman R."/>
            <person name="Deloukas P."/>
            <person name="Dunham A."/>
            <person name="Dunham I."/>
            <person name="Durbin R."/>
            <person name="French L."/>
            <person name="Grafham D."/>
            <person name="Gregory S."/>
            <person name="Hubbard T."/>
            <person name="Humphray S."/>
            <person name="Hunt A."/>
            <person name="Jones M."/>
            <person name="Lloyd C."/>
            <person name="McMurray A."/>
            <person name="Matthews L."/>
            <person name="Mercer S."/>
            <person name="Milne S."/>
            <person name="Mullikin J.C."/>
            <person name="Mungall A."/>
            <person name="Plumb R."/>
            <person name="Ross M."/>
            <person name="Shownkeen R."/>
            <person name="Sims S."/>
            <person name="Waterston R.H."/>
            <person name="Wilson R.K."/>
            <person name="Hillier L.W."/>
            <person name="McPherson J.D."/>
            <person name="Marra M.A."/>
            <person name="Mardis E.R."/>
            <person name="Fulton L.A."/>
            <person name="Chinwalla A.T."/>
            <person name="Pepin K.H."/>
            <person name="Gish W.R."/>
            <person name="Chissoe S.L."/>
            <person name="Wendl M.C."/>
            <person name="Delehaunty K.D."/>
            <person name="Miner T.L."/>
            <person name="Delehaunty A."/>
            <person name="Kramer J.B."/>
            <person name="Cook L.L."/>
            <person name="Fulton R.S."/>
            <person name="Johnson D.L."/>
            <person name="Minx P.J."/>
            <person name="Clifton S.W."/>
            <person name="Hawkins T."/>
            <person name="Branscomb E."/>
            <person name="Predki P."/>
            <person name="Richardson P."/>
            <person name="Wenning S."/>
            <person name="Slezak T."/>
            <person name="Doggett N."/>
            <person name="Cheng J.F."/>
            <person name="Olsen A."/>
            <person name="Lucas S."/>
            <person name="Elkin C."/>
            <person name="Uberbacher E."/>
            <person name="Frazier M."/>
            <person name="Gibbs R.A."/>
            <person name="Muzny D.M."/>
            <person name="Scherer S.E."/>
            <person name="Bouck J.B."/>
            <person name="Sodergren E.J."/>
            <person name="Worley K.C."/>
            <person name="Rives C.M."/>
            <person name="Gorrell J.H."/>
            <person name="Metzker M.L."/>
            <person name="Naylor S.L."/>
            <person name="Kucherlapati R.S."/>
            <person name="Nelson D.L."/>
            <person name="Weinstock G.M."/>
            <person name="Sakaki Y."/>
            <person name="Fujiyama A."/>
            <person name="Hattori M."/>
            <person name="Yada T."/>
            <person name="Toyoda A."/>
            <person name="Itoh T."/>
            <person name="Kawagoe C."/>
            <person name="Watanabe H."/>
            <person name="Totoki Y."/>
            <person name="Taylor T."/>
            <person name="Weissenbach J."/>
            <person name="Heilig R."/>
            <person name="Saurin W."/>
            <person name="Artiguenave F."/>
            <person name="Brottier P."/>
            <person name="Bruls T."/>
            <person name="Pelletier E."/>
            <person name="Robert C."/>
            <person name="Wincker P."/>
            <person name="Smith D.R."/>
            <person name="Doucette-Stamm L."/>
            <person name="Rubenfield M."/>
            <person name="Weinstock K."/>
            <person name="Lee H.M."/>
            <person name="Dubois J."/>
            <person name="Rosenthal A."/>
            <person name="Platzer M."/>
            <person name="Nyakatura G."/>
            <person name="Taudien S."/>
            <person name="Rump A."/>
            <person name="Yang H."/>
            <person name="Yu J."/>
            <person name="Wang J."/>
            <person name="Huang G."/>
            <person name="Gu J."/>
            <person name="Hood L."/>
            <person name="Rowen L."/>
            <person name="Madan A."/>
            <person name="Qin S."/>
            <person name="Davis R.W."/>
            <person name="Federspiel N.A."/>
            <person name="Abola A.P."/>
            <person name="Proctor M.J."/>
            <person name="Myers R.M."/>
            <person name="Schmutz J."/>
            <person name="Dickson M."/>
            <person name="Grimwood J."/>
            <person name="Cox D.R."/>
            <person name="Olson M.V."/>
            <person name="Kaul R."/>
            <person name="Raymond C."/>
            <person name="Shimizu N."/>
            <person name="Kawasaki K."/>
            <person name="Minoshima S."/>
            <person name="Evans G.A."/>
            <person name="Athanasiou M."/>
            <person name="Schultz R."/>
            <person name="Roe B.A."/>
            <person name="Chen F."/>
            <person name="Pan H."/>
            <person name="Ramser J."/>
            <person name="Lehrach H."/>
            <person name="Reinhardt R."/>
            <person name="McCombie W.R."/>
            <person name="de la Bastide M."/>
            <person name="Dedhia N."/>
            <person name="Blocker H."/>
            <person name="Hornischer K."/>
            <person name="Nordsiek G."/>
            <person name="Agarwala R."/>
            <person name="Aravind L."/>
            <person name="Bailey J.A."/>
            <person name="Bateman A."/>
            <person name="Batzoglou S."/>
            <person name="Birney E."/>
            <person name="Bork P."/>
            <person name="Brown D.G."/>
            <person name="Burge C.B."/>
            <person name="Cerutti L."/>
            <person name="Chen H.C."/>
            <person name="Church D."/>
            <person name="Clamp M."/>
            <person name="Copley R.R."/>
            <person name="Doerks T."/>
            <person name="Eddy S.R."/>
            <person name="Eichler E.E."/>
            <person name="Furey T.S."/>
            <person name="Galagan J."/>
            <person name="Gilbert J.G."/>
            <person name="Harmon C."/>
            <person name="Hayashizaki Y."/>
            <person name="Haussler D."/>
            <person name="Hermjakob H."/>
            <person name="Hokamp K."/>
            <person name="Jang W."/>
            <person name="Johnson L.S."/>
            <person name="Jones T.A."/>
            <person name="Kasif S."/>
            <person name="Kaspryzk A."/>
            <person name="Kennedy S."/>
            <person name="Kent W.J."/>
            <person name="Kitts P."/>
            <person name="Koonin E.V."/>
            <person name="Korf I."/>
            <person name="Kulp D."/>
            <person name="Lancet D."/>
            <person name="Lowe T.M."/>
            <person name="McLysaght A."/>
            <person name="Mikkelsen T."/>
            <person name="Moran J.V."/>
            <person name="Mulder N."/>
            <person name="Pollara V.J."/>
            <person name="Ponting C.P."/>
            <person name="Schuler G."/>
            <person name="Schultz J."/>
            <person name="Slater G."/>
            <person name="Smit A.F."/>
            <person name="Stupka E."/>
            <person name="Szustakowski J."/>
            <person name="Thierry-Mieg D."/>
            <person name="Thierry-Mieg J."/>
            <person name="Wagner L."/>
            <person name="Wallis J."/>
            <person name="Wheeler R."/>
            <person name="Williams A."/>
            <person name="Wolf Y.I."/>
            <person name="Wolfe K.H."/>
            <person name="Yang S.P."/>
            <person name="Yeh R.F."/>
            <person name="Collins F."/>
            <person name="Guyer M.S."/>
            <person name="Peterson J."/>
            <person name="Felsenfeld A."/>
            <person name="Wetterstrand K.A."/>
            <person name="Patrinos A."/>
            <person name="Morgan M.J."/>
            <person name="de Jong P."/>
            <person name="Catanese J.J."/>
            <person name="Osoegawa K."/>
            <person name="Shizuya H."/>
            <person name="Choi S."/>
            <person name="Chen Y.J."/>
        </authorList>
    </citation>
    <scope>NUCLEOTIDE SEQUENCE [LARGE SCALE GENOMIC DNA]</scope>
</reference>
<reference evidence="2 3" key="2">
    <citation type="journal article" date="2004" name="Nature">
        <title>DNA sequence and analysis of human chromosome 9.</title>
        <authorList>
            <person name="Humphray S.J."/>
            <person name="Oliver K."/>
            <person name="Hunt A.R."/>
            <person name="Plumb R.W."/>
            <person name="Loveland J.E."/>
            <person name="Howe K.L."/>
            <person name="Andrews T.D."/>
            <person name="Searle S."/>
            <person name="Hunt S.E."/>
            <person name="Scott C.E."/>
            <person name="Jones M.C."/>
            <person name="Ainscough R."/>
            <person name="Almeida J.P."/>
            <person name="Ambrose K.D."/>
            <person name="Ashwell R.I."/>
            <person name="Babbage A.K."/>
            <person name="Babbage S."/>
            <person name="Bagguley C.L."/>
            <person name="Bailey J."/>
            <person name="Banerjee R."/>
            <person name="Barker D.J."/>
            <person name="Barlow K.F."/>
            <person name="Bates K."/>
            <person name="Beasley H."/>
            <person name="Beasley O."/>
            <person name="Bird C.P."/>
            <person name="Bray-Allen S."/>
            <person name="Brown A.J."/>
            <person name="Brown J.Y."/>
            <person name="Burford D."/>
            <person name="Burrill W."/>
            <person name="Burton J."/>
            <person name="Carder C."/>
            <person name="Carter N.P."/>
            <person name="Chapman J.C."/>
            <person name="Chen Y."/>
            <person name="Clarke G."/>
            <person name="Clark S.Y."/>
            <person name="Clee C.M."/>
            <person name="Clegg S."/>
            <person name="Collier R.E."/>
            <person name="Corby N."/>
            <person name="Crosier M."/>
            <person name="Cummings A.T."/>
            <person name="Davies J."/>
            <person name="Dhami P."/>
            <person name="Dunn M."/>
            <person name="Dutta I."/>
            <person name="Dyer L.W."/>
            <person name="Earthrowl M.E."/>
            <person name="Faulkner L."/>
            <person name="Fleming C.J."/>
            <person name="Frankish A."/>
            <person name="Frankland J.A."/>
            <person name="French L."/>
            <person name="Fricker D.G."/>
            <person name="Garner P."/>
            <person name="Garnett J."/>
            <person name="Ghori J."/>
            <person name="Gilbert J.G."/>
            <person name="Glison C."/>
            <person name="Grafham D.V."/>
            <person name="Gribble S."/>
            <person name="Griffiths C."/>
            <person name="Griffiths-Jones S."/>
            <person name="Grocock R."/>
            <person name="Guy J."/>
            <person name="Hall R.E."/>
            <person name="Hammond S."/>
            <person name="Harley J.L."/>
            <person name="Harrison E.S."/>
            <person name="Hart E.A."/>
            <person name="Heath P.D."/>
            <person name="Henderson C.D."/>
            <person name="Hopkins B.L."/>
            <person name="Howard P.J."/>
            <person name="Howden P.J."/>
            <person name="Huckle E."/>
            <person name="Johnson C."/>
            <person name="Johnson D."/>
            <person name="Joy A.A."/>
            <person name="Kay M."/>
            <person name="Keenan S."/>
            <person name="Kershaw J.K."/>
            <person name="Kimberley A.M."/>
            <person name="King A."/>
            <person name="Knights A."/>
            <person name="Laird G.K."/>
            <person name="Langford C."/>
            <person name="Lawlor S."/>
            <person name="Leongamornlert D.A."/>
            <person name="Leversha M."/>
            <person name="Lloyd C."/>
            <person name="Lloyd D.M."/>
            <person name="Lovell J."/>
            <person name="Martin S."/>
            <person name="Mashreghi-Mohammadi M."/>
            <person name="Matthews L."/>
            <person name="McLaren S."/>
            <person name="McLay K.E."/>
            <person name="McMurray A."/>
            <person name="Milne S."/>
            <person name="Nickerson T."/>
            <person name="Nisbett J."/>
            <person name="Nordsiek G."/>
            <person name="Pearce A.V."/>
            <person name="Peck A.I."/>
            <person name="Porter K.M."/>
            <person name="Pandian R."/>
            <person name="Pelan S."/>
            <person name="Phillimore B."/>
            <person name="Povey S."/>
            <person name="Ramsey Y."/>
            <person name="Rand V."/>
            <person name="Scharfe M."/>
            <person name="Sehra H.K."/>
            <person name="Shownkeen R."/>
            <person name="Sims S.K."/>
            <person name="Skuce C.D."/>
            <person name="Smith M."/>
            <person name="Steward C.A."/>
            <person name="Swarbreck D."/>
            <person name="Sycamore N."/>
            <person name="Tester J."/>
            <person name="Thorpe A."/>
            <person name="Tracey A."/>
            <person name="Tromans A."/>
            <person name="Thomas D.W."/>
            <person name="Wall M."/>
            <person name="Wallis J.M."/>
            <person name="West A.P."/>
            <person name="Whitehead S.L."/>
            <person name="Willey D.L."/>
            <person name="Williams S.A."/>
            <person name="Wilming L."/>
            <person name="Wray P.W."/>
            <person name="Young L."/>
            <person name="Ashurst J.L."/>
            <person name="Coulson A."/>
            <person name="Blocker H."/>
            <person name="Durbin R."/>
            <person name="Sulston J.E."/>
            <person name="Hubbard T."/>
            <person name="Jackson M.J."/>
            <person name="Bentley D.R."/>
            <person name="Beck S."/>
            <person name="Rogers J."/>
            <person name="Dunham I."/>
        </authorList>
    </citation>
    <scope>NUCLEOTIDE SEQUENCE [LARGE SCALE GENOMIC DNA]</scope>
</reference>
<dbReference type="HGNC" id="HGNC:14495">
    <property type="gene designation" value="MRPS2"/>
</dbReference>
<dbReference type="OrthoDB" id="2320368at2759"/>
<dbReference type="AlphaFoldDB" id="A0A8Q3SHR3"/>
<proteinExistence type="evidence at protein level"/>
<reference evidence="2 3" key="3">
    <citation type="journal article" date="2004" name="Nature">
        <title>Finishing the euchromatic sequence of the human genome.</title>
        <authorList>
            <consortium name="International Human Genome Sequencing Consortium"/>
        </authorList>
    </citation>
    <scope>NUCLEOTIDE SEQUENCE [LARGE SCALE GENOMIC DNA]</scope>
</reference>
<organism evidence="2 3">
    <name type="scientific">Homo sapiens</name>
    <name type="common">Human</name>
    <dbReference type="NCBI Taxonomy" id="9606"/>
    <lineage>
        <taxon>Eukaryota</taxon>
        <taxon>Metazoa</taxon>
        <taxon>Chordata</taxon>
        <taxon>Craniata</taxon>
        <taxon>Vertebrata</taxon>
        <taxon>Euteleostomi</taxon>
        <taxon>Mammalia</taxon>
        <taxon>Eutheria</taxon>
        <taxon>Euarchontoglires</taxon>
        <taxon>Primates</taxon>
        <taxon>Haplorrhini</taxon>
        <taxon>Catarrhini</taxon>
        <taxon>Hominidae</taxon>
        <taxon>Homo</taxon>
    </lineage>
</organism>
<keyword evidence="4 5" id="KW-1267">Proteomics identification</keyword>
<dbReference type="Ensembl" id="ENST00000472852.2">
    <property type="protein sequence ID" value="ENSP00000511904.1"/>
    <property type="gene ID" value="ENSG00000122140.14"/>
</dbReference>
<sequence>MATSSAALPRILGAGARAPSRWLGFLGKATPRPARPSRRTLGSATALMIRESEDSTGLSWGCWAPGSPPRCHRRHLGAGVGGNCALPVSAATGGRRSVAPPPCRRFQRQDFE</sequence>
<reference evidence="2" key="5">
    <citation type="submission" date="2025-09" db="UniProtKB">
        <authorList>
            <consortium name="Ensembl"/>
        </authorList>
    </citation>
    <scope>IDENTIFICATION</scope>
</reference>